<comment type="cofactor">
    <cofactor evidence="1">
        <name>Ca(2+)</name>
        <dbReference type="ChEBI" id="CHEBI:29108"/>
    </cofactor>
</comment>
<dbReference type="Pfam" id="PF00354">
    <property type="entry name" value="Pentaxin"/>
    <property type="match status" value="1"/>
</dbReference>
<feature type="disulfide bond" evidence="6">
    <location>
        <begin position="449"/>
        <end position="461"/>
    </location>
</feature>
<dbReference type="InterPro" id="IPR013320">
    <property type="entry name" value="ConA-like_dom_sf"/>
</dbReference>
<dbReference type="InterPro" id="IPR016186">
    <property type="entry name" value="C-type_lectin-like/link_sf"/>
</dbReference>
<sequence length="582" mass="64697">GPTSSRVLVLQESGTPSDRTFARLLTPLPSLPPAFTACYRIKLYRFREEGTLISYALDNNRDNELRTDHRVGGVRAAVGGQWVEATVTTPVRYWCHFCLSVHLGSGNWSIYKDGELADTGVFPDVGEERRGVTAGGVLVVGQEQDSLGGGYHQDQSFSGEFTELNIWTGQLEGEDVRQLASCEVYVEGDVLTWSRQSWQTLGGVAWVSRSRQLLCQPSRRTLSFFPERYTLTLATQICQIAGGRVGVPISPEENKSLYDGSVYRAPYCSGGHGMSYLWLGAHDTLQDGSWQYFAGDPVRWGGDWRGTGPNGGNVENCLVMQYDTFPARWSDIACLDTYKFCVSCEYPERPMFTLAGLAVCESSPFNSKYIMEGQVNGRPSFLGYFHSDITWDTIDKGWVLGSLKTPSAEARWKPESPDQYPFGTHPWTLSGEVCGFRAGEVINLTLSVCSRDQYTCADGNCIDLRQRCDSREDCADGSDERRCPLILIPEGYRGTIPPPSLNPQTPLPVHLSVNLLGFPNISPSEMSLTATLELRLEWRDPRLNLIDLKDDLNLNQVPEYVALKIWTPTLALQDVRASRVGT</sequence>
<dbReference type="SUPFAM" id="SSF56436">
    <property type="entry name" value="C-type lectin-like"/>
    <property type="match status" value="1"/>
</dbReference>
<dbReference type="InterPro" id="IPR002172">
    <property type="entry name" value="LDrepeatLR_classA_rpt"/>
</dbReference>
<evidence type="ECO:0000259" key="8">
    <source>
        <dbReference type="PROSITE" id="PS50041"/>
    </source>
</evidence>
<dbReference type="InterPro" id="IPR036055">
    <property type="entry name" value="LDL_receptor-like_sf"/>
</dbReference>
<dbReference type="InterPro" id="IPR016187">
    <property type="entry name" value="CTDL_fold"/>
</dbReference>
<dbReference type="PANTHER" id="PTHR19277">
    <property type="entry name" value="PENTRAXIN"/>
    <property type="match status" value="1"/>
</dbReference>
<dbReference type="Pfam" id="PF02931">
    <property type="entry name" value="Neur_chan_LBD"/>
    <property type="match status" value="1"/>
</dbReference>
<dbReference type="PROSITE" id="PS50068">
    <property type="entry name" value="LDLRA_2"/>
    <property type="match status" value="1"/>
</dbReference>
<evidence type="ECO:0000256" key="3">
    <source>
        <dbReference type="ARBA" id="ARBA00022837"/>
    </source>
</evidence>
<evidence type="ECO:0000256" key="2">
    <source>
        <dbReference type="ARBA" id="ARBA00022723"/>
    </source>
</evidence>
<dbReference type="GO" id="GO:0005230">
    <property type="term" value="F:extracellular ligand-gated monoatomic ion channel activity"/>
    <property type="evidence" value="ECO:0007669"/>
    <property type="project" value="InterPro"/>
</dbReference>
<proteinExistence type="predicted"/>
<dbReference type="InterPro" id="IPR023415">
    <property type="entry name" value="LDLR_class-A_CS"/>
</dbReference>
<gene>
    <name evidence="10" type="ORF">Pmani_039234</name>
</gene>
<dbReference type="PRINTS" id="PR00895">
    <property type="entry name" value="PENTAXIN"/>
</dbReference>
<feature type="disulfide bond" evidence="6">
    <location>
        <begin position="456"/>
        <end position="474"/>
    </location>
</feature>
<evidence type="ECO:0000256" key="1">
    <source>
        <dbReference type="ARBA" id="ARBA00001913"/>
    </source>
</evidence>
<dbReference type="GO" id="GO:0016020">
    <property type="term" value="C:membrane"/>
    <property type="evidence" value="ECO:0007669"/>
    <property type="project" value="InterPro"/>
</dbReference>
<accession>A0AAE1NEI9</accession>
<keyword evidence="3" id="KW-0106">Calcium</keyword>
<organism evidence="10 11">
    <name type="scientific">Petrolisthes manimaculis</name>
    <dbReference type="NCBI Taxonomy" id="1843537"/>
    <lineage>
        <taxon>Eukaryota</taxon>
        <taxon>Metazoa</taxon>
        <taxon>Ecdysozoa</taxon>
        <taxon>Arthropoda</taxon>
        <taxon>Crustacea</taxon>
        <taxon>Multicrustacea</taxon>
        <taxon>Malacostraca</taxon>
        <taxon>Eumalacostraca</taxon>
        <taxon>Eucarida</taxon>
        <taxon>Decapoda</taxon>
        <taxon>Pleocyemata</taxon>
        <taxon>Anomura</taxon>
        <taxon>Galatheoidea</taxon>
        <taxon>Porcellanidae</taxon>
        <taxon>Petrolisthes</taxon>
    </lineage>
</organism>
<keyword evidence="4 6" id="KW-1015">Disulfide bond</keyword>
<dbReference type="Pfam" id="PF00057">
    <property type="entry name" value="Ldl_recept_a"/>
    <property type="match status" value="1"/>
</dbReference>
<dbReference type="SUPFAM" id="SSF49899">
    <property type="entry name" value="Concanavalin A-like lectins/glucanases"/>
    <property type="match status" value="1"/>
</dbReference>
<comment type="caution">
    <text evidence="7">Lacks conserved residue(s) required for the propagation of feature annotation.</text>
</comment>
<keyword evidence="11" id="KW-1185">Reference proteome</keyword>
<dbReference type="Gene3D" id="2.70.170.10">
    <property type="entry name" value="Neurotransmitter-gated ion-channel ligand-binding domain"/>
    <property type="match status" value="1"/>
</dbReference>
<evidence type="ECO:0000313" key="10">
    <source>
        <dbReference type="EMBL" id="KAK4287699.1"/>
    </source>
</evidence>
<dbReference type="InterPro" id="IPR006202">
    <property type="entry name" value="Neur_chan_lig-bd"/>
</dbReference>
<evidence type="ECO:0000256" key="6">
    <source>
        <dbReference type="PROSITE-ProRule" id="PRU00124"/>
    </source>
</evidence>
<protein>
    <recommendedName>
        <fullName evidence="12">C-type lectin domain-containing protein</fullName>
    </recommendedName>
</protein>
<evidence type="ECO:0000259" key="9">
    <source>
        <dbReference type="PROSITE" id="PS51828"/>
    </source>
</evidence>
<evidence type="ECO:0008006" key="12">
    <source>
        <dbReference type="Google" id="ProtNLM"/>
    </source>
</evidence>
<dbReference type="PANTHER" id="PTHR19277:SF125">
    <property type="entry name" value="B6"/>
    <property type="match status" value="1"/>
</dbReference>
<dbReference type="SUPFAM" id="SSF57424">
    <property type="entry name" value="LDL receptor-like module"/>
    <property type="match status" value="1"/>
</dbReference>
<dbReference type="PROSITE" id="PS01209">
    <property type="entry name" value="LDLRA_1"/>
    <property type="match status" value="1"/>
</dbReference>
<evidence type="ECO:0000256" key="7">
    <source>
        <dbReference type="PROSITE-ProRule" id="PRU01172"/>
    </source>
</evidence>
<dbReference type="PROSITE" id="PS51828">
    <property type="entry name" value="PTX_2"/>
    <property type="match status" value="1"/>
</dbReference>
<evidence type="ECO:0000256" key="5">
    <source>
        <dbReference type="ARBA" id="ARBA00023180"/>
    </source>
</evidence>
<dbReference type="InterPro" id="IPR051360">
    <property type="entry name" value="Neuronal_Pentraxin_Related"/>
</dbReference>
<feature type="domain" description="Pentraxin (PTX)" evidence="9">
    <location>
        <begin position="4"/>
        <end position="215"/>
    </location>
</feature>
<dbReference type="EMBL" id="JAWZYT010006699">
    <property type="protein sequence ID" value="KAK4287699.1"/>
    <property type="molecule type" value="Genomic_DNA"/>
</dbReference>
<dbReference type="InterPro" id="IPR036734">
    <property type="entry name" value="Neur_chan_lig-bd_sf"/>
</dbReference>
<dbReference type="InterPro" id="IPR001759">
    <property type="entry name" value="PTX_dom"/>
</dbReference>
<comment type="caution">
    <text evidence="10">The sequence shown here is derived from an EMBL/GenBank/DDBJ whole genome shotgun (WGS) entry which is preliminary data.</text>
</comment>
<dbReference type="InterPro" id="IPR001304">
    <property type="entry name" value="C-type_lectin-like"/>
</dbReference>
<dbReference type="Gene3D" id="4.10.400.10">
    <property type="entry name" value="Low-density Lipoprotein Receptor"/>
    <property type="match status" value="1"/>
</dbReference>
<dbReference type="PROSITE" id="PS50041">
    <property type="entry name" value="C_TYPE_LECTIN_2"/>
    <property type="match status" value="1"/>
</dbReference>
<feature type="non-terminal residue" evidence="10">
    <location>
        <position position="582"/>
    </location>
</feature>
<dbReference type="SMART" id="SM00159">
    <property type="entry name" value="PTX"/>
    <property type="match status" value="1"/>
</dbReference>
<keyword evidence="2" id="KW-0479">Metal-binding</keyword>
<dbReference type="Gene3D" id="3.10.100.10">
    <property type="entry name" value="Mannose-Binding Protein A, subunit A"/>
    <property type="match status" value="1"/>
</dbReference>
<dbReference type="AlphaFoldDB" id="A0AAE1NEI9"/>
<feature type="domain" description="C-type lectin" evidence="8">
    <location>
        <begin position="224"/>
        <end position="343"/>
    </location>
</feature>
<dbReference type="Pfam" id="PF00059">
    <property type="entry name" value="Lectin_C"/>
    <property type="match status" value="1"/>
</dbReference>
<dbReference type="SMART" id="SM00192">
    <property type="entry name" value="LDLa"/>
    <property type="match status" value="1"/>
</dbReference>
<evidence type="ECO:0000313" key="11">
    <source>
        <dbReference type="Proteomes" id="UP001292094"/>
    </source>
</evidence>
<evidence type="ECO:0000256" key="4">
    <source>
        <dbReference type="ARBA" id="ARBA00023157"/>
    </source>
</evidence>
<reference evidence="10" key="1">
    <citation type="submission" date="2023-11" db="EMBL/GenBank/DDBJ databases">
        <title>Genome assemblies of two species of porcelain crab, Petrolisthes cinctipes and Petrolisthes manimaculis (Anomura: Porcellanidae).</title>
        <authorList>
            <person name="Angst P."/>
        </authorList>
    </citation>
    <scope>NUCLEOTIDE SEQUENCE</scope>
    <source>
        <strain evidence="10">PB745_02</strain>
        <tissue evidence="10">Gill</tissue>
    </source>
</reference>
<dbReference type="Gene3D" id="2.60.120.200">
    <property type="match status" value="1"/>
</dbReference>
<dbReference type="GO" id="GO:0046872">
    <property type="term" value="F:metal ion binding"/>
    <property type="evidence" value="ECO:0007669"/>
    <property type="project" value="UniProtKB-KW"/>
</dbReference>
<dbReference type="Proteomes" id="UP001292094">
    <property type="component" value="Unassembled WGS sequence"/>
</dbReference>
<keyword evidence="5" id="KW-0325">Glycoprotein</keyword>
<dbReference type="SUPFAM" id="SSF63712">
    <property type="entry name" value="Nicotinic receptor ligand binding domain-like"/>
    <property type="match status" value="1"/>
</dbReference>
<feature type="disulfide bond" evidence="6">
    <location>
        <begin position="468"/>
        <end position="483"/>
    </location>
</feature>
<name>A0AAE1NEI9_9EUCA</name>
<dbReference type="CDD" id="cd00112">
    <property type="entry name" value="LDLa"/>
    <property type="match status" value="1"/>
</dbReference>